<dbReference type="EC" id="3.1.3.2" evidence="3"/>
<accession>A0A2A2KKN8</accession>
<keyword evidence="9" id="KW-1185">Reference proteome</keyword>
<dbReference type="PROSITE" id="PS00778">
    <property type="entry name" value="HIS_ACID_PHOSPHAT_2"/>
    <property type="match status" value="1"/>
</dbReference>
<keyword evidence="7" id="KW-0325">Glycoprotein</keyword>
<evidence type="ECO:0000256" key="4">
    <source>
        <dbReference type="ARBA" id="ARBA00022729"/>
    </source>
</evidence>
<dbReference type="PROSITE" id="PS00616">
    <property type="entry name" value="HIS_ACID_PHOSPHAT_1"/>
    <property type="match status" value="1"/>
</dbReference>
<proteinExistence type="inferred from homology"/>
<reference evidence="8 9" key="1">
    <citation type="journal article" date="2017" name="Curr. Biol.">
        <title>Genome architecture and evolution of a unichromosomal asexual nematode.</title>
        <authorList>
            <person name="Fradin H."/>
            <person name="Zegar C."/>
            <person name="Gutwein M."/>
            <person name="Lucas J."/>
            <person name="Kovtun M."/>
            <person name="Corcoran D."/>
            <person name="Baugh L.R."/>
            <person name="Kiontke K."/>
            <person name="Gunsalus K."/>
            <person name="Fitch D.H."/>
            <person name="Piano F."/>
        </authorList>
    </citation>
    <scope>NUCLEOTIDE SEQUENCE [LARGE SCALE GENOMIC DNA]</scope>
    <source>
        <strain evidence="8">PF1309</strain>
    </source>
</reference>
<dbReference type="Pfam" id="PF00328">
    <property type="entry name" value="His_Phos_2"/>
    <property type="match status" value="1"/>
</dbReference>
<dbReference type="Proteomes" id="UP000218231">
    <property type="component" value="Unassembled WGS sequence"/>
</dbReference>
<dbReference type="SUPFAM" id="SSF53254">
    <property type="entry name" value="Phosphoglycerate mutase-like"/>
    <property type="match status" value="1"/>
</dbReference>
<evidence type="ECO:0000313" key="9">
    <source>
        <dbReference type="Proteomes" id="UP000218231"/>
    </source>
</evidence>
<name>A0A2A2KKN8_9BILA</name>
<dbReference type="PANTHER" id="PTHR11567:SF211">
    <property type="entry name" value="PROSTATIC ACID PHOSPHATASE"/>
    <property type="match status" value="1"/>
</dbReference>
<comment type="caution">
    <text evidence="8">The sequence shown here is derived from an EMBL/GenBank/DDBJ whole genome shotgun (WGS) entry which is preliminary data.</text>
</comment>
<dbReference type="InterPro" id="IPR000560">
    <property type="entry name" value="His_Pase_clade-2"/>
</dbReference>
<comment type="similarity">
    <text evidence="2">Belongs to the histidine acid phosphatase family.</text>
</comment>
<evidence type="ECO:0000256" key="2">
    <source>
        <dbReference type="ARBA" id="ARBA00005375"/>
    </source>
</evidence>
<evidence type="ECO:0000256" key="1">
    <source>
        <dbReference type="ARBA" id="ARBA00000032"/>
    </source>
</evidence>
<gene>
    <name evidence="8" type="ORF">WR25_02449</name>
</gene>
<dbReference type="AlphaFoldDB" id="A0A2A2KKN8"/>
<dbReference type="OrthoDB" id="258392at2759"/>
<dbReference type="InterPro" id="IPR029033">
    <property type="entry name" value="His_PPase_superfam"/>
</dbReference>
<protein>
    <recommendedName>
        <fullName evidence="3">acid phosphatase</fullName>
        <ecNumber evidence="3">3.1.3.2</ecNumber>
    </recommendedName>
</protein>
<sequence>MNCVDAVATKDGMQLVFVQTMWRHGDRSPTKTWPNDAVKESDWIWGGQGLGQLTPRGMRQHLNLGMKLRNRYIDSNGTFPGFLPPSYRSDKMYIRSTDINRTLISAYSNMIGMYGQPNYGNQGQVDYPNATDGWPSGFVPVPIHTLDDDTDFLLNTDVYCPLRDKWWDAAKKSAEVQNFTNSPNVSQMLKNIENWIGLVNPQIEDFGTVSVDLSIEKIYFPERVYNYSWYTDDIFNQIDAMNDQVDLYQNGVFDQPNMLNGVDIGLQLKKLRGGAFVNEISSRMQDKIRCNGTTDPSCNWINNLNMYIYSAHDTTLYAFFSAIGVEEYAVKPKGSYPQYSACALIELYQNTSSKDYAFKLIYHKNENTTFDDETTGIPGYEGQCRATVWSDKLTFVCFCPTGPTSNSNVTIQSFVTTDLEGQSSILKHNG</sequence>
<keyword evidence="4" id="KW-0732">Signal</keyword>
<evidence type="ECO:0000313" key="8">
    <source>
        <dbReference type="EMBL" id="PAV74467.1"/>
    </source>
</evidence>
<evidence type="ECO:0000256" key="6">
    <source>
        <dbReference type="ARBA" id="ARBA00023157"/>
    </source>
</evidence>
<organism evidence="8 9">
    <name type="scientific">Diploscapter pachys</name>
    <dbReference type="NCBI Taxonomy" id="2018661"/>
    <lineage>
        <taxon>Eukaryota</taxon>
        <taxon>Metazoa</taxon>
        <taxon>Ecdysozoa</taxon>
        <taxon>Nematoda</taxon>
        <taxon>Chromadorea</taxon>
        <taxon>Rhabditida</taxon>
        <taxon>Rhabditina</taxon>
        <taxon>Rhabditomorpha</taxon>
        <taxon>Rhabditoidea</taxon>
        <taxon>Rhabditidae</taxon>
        <taxon>Diploscapter</taxon>
    </lineage>
</organism>
<dbReference type="PANTHER" id="PTHR11567">
    <property type="entry name" value="ACID PHOSPHATASE-RELATED"/>
    <property type="match status" value="1"/>
</dbReference>
<dbReference type="CDD" id="cd07061">
    <property type="entry name" value="HP_HAP_like"/>
    <property type="match status" value="1"/>
</dbReference>
<keyword evidence="6" id="KW-1015">Disulfide bond</keyword>
<dbReference type="Gene3D" id="3.40.50.1240">
    <property type="entry name" value="Phosphoglycerate mutase-like"/>
    <property type="match status" value="1"/>
</dbReference>
<evidence type="ECO:0000256" key="7">
    <source>
        <dbReference type="ARBA" id="ARBA00023180"/>
    </source>
</evidence>
<keyword evidence="5" id="KW-0378">Hydrolase</keyword>
<dbReference type="InterPro" id="IPR033379">
    <property type="entry name" value="Acid_Pase_AS"/>
</dbReference>
<dbReference type="EMBL" id="LIAE01008330">
    <property type="protein sequence ID" value="PAV74467.1"/>
    <property type="molecule type" value="Genomic_DNA"/>
</dbReference>
<comment type="catalytic activity">
    <reaction evidence="1">
        <text>a phosphate monoester + H2O = an alcohol + phosphate</text>
        <dbReference type="Rhea" id="RHEA:15017"/>
        <dbReference type="ChEBI" id="CHEBI:15377"/>
        <dbReference type="ChEBI" id="CHEBI:30879"/>
        <dbReference type="ChEBI" id="CHEBI:43474"/>
        <dbReference type="ChEBI" id="CHEBI:67140"/>
        <dbReference type="EC" id="3.1.3.2"/>
    </reaction>
</comment>
<dbReference type="InterPro" id="IPR050645">
    <property type="entry name" value="Histidine_acid_phosphatase"/>
</dbReference>
<evidence type="ECO:0000256" key="3">
    <source>
        <dbReference type="ARBA" id="ARBA00012646"/>
    </source>
</evidence>
<evidence type="ECO:0000256" key="5">
    <source>
        <dbReference type="ARBA" id="ARBA00022801"/>
    </source>
</evidence>
<dbReference type="STRING" id="2018661.A0A2A2KKN8"/>
<dbReference type="GO" id="GO:0003993">
    <property type="term" value="F:acid phosphatase activity"/>
    <property type="evidence" value="ECO:0007669"/>
    <property type="project" value="UniProtKB-EC"/>
</dbReference>